<organism evidence="1 2">
    <name type="scientific">Caerostris extrusa</name>
    <name type="common">Bark spider</name>
    <name type="synonym">Caerostris bankana</name>
    <dbReference type="NCBI Taxonomy" id="172846"/>
    <lineage>
        <taxon>Eukaryota</taxon>
        <taxon>Metazoa</taxon>
        <taxon>Ecdysozoa</taxon>
        <taxon>Arthropoda</taxon>
        <taxon>Chelicerata</taxon>
        <taxon>Arachnida</taxon>
        <taxon>Araneae</taxon>
        <taxon>Araneomorphae</taxon>
        <taxon>Entelegynae</taxon>
        <taxon>Araneoidea</taxon>
        <taxon>Araneidae</taxon>
        <taxon>Caerostris</taxon>
    </lineage>
</organism>
<proteinExistence type="predicted"/>
<evidence type="ECO:0000313" key="1">
    <source>
        <dbReference type="EMBL" id="GIY73612.1"/>
    </source>
</evidence>
<evidence type="ECO:0000313" key="2">
    <source>
        <dbReference type="Proteomes" id="UP001054945"/>
    </source>
</evidence>
<comment type="caution">
    <text evidence="1">The sequence shown here is derived from an EMBL/GenBank/DDBJ whole genome shotgun (WGS) entry which is preliminary data.</text>
</comment>
<gene>
    <name evidence="1" type="ORF">CEXT_714311</name>
</gene>
<sequence>MRRKARIKQVNHCSTDEYGLKVFKRNNKLKIITQKSINNGLSKILARCKAANVDIAIDTGTVIGQSGIQAACLSDDSNMDNSFTKYLEI</sequence>
<name>A0AAV4VT96_CAEEX</name>
<accession>A0AAV4VT96</accession>
<keyword evidence="2" id="KW-1185">Reference proteome</keyword>
<dbReference type="EMBL" id="BPLR01015106">
    <property type="protein sequence ID" value="GIY73612.1"/>
    <property type="molecule type" value="Genomic_DNA"/>
</dbReference>
<reference evidence="1 2" key="1">
    <citation type="submission" date="2021-06" db="EMBL/GenBank/DDBJ databases">
        <title>Caerostris extrusa draft genome.</title>
        <authorList>
            <person name="Kono N."/>
            <person name="Arakawa K."/>
        </authorList>
    </citation>
    <scope>NUCLEOTIDE SEQUENCE [LARGE SCALE GENOMIC DNA]</scope>
</reference>
<dbReference type="AlphaFoldDB" id="A0AAV4VT96"/>
<protein>
    <submittedName>
        <fullName evidence="1">Uncharacterized protein</fullName>
    </submittedName>
</protein>
<dbReference type="Proteomes" id="UP001054945">
    <property type="component" value="Unassembled WGS sequence"/>
</dbReference>